<protein>
    <submittedName>
        <fullName evidence="1">Uncharacterized protein</fullName>
    </submittedName>
</protein>
<feature type="non-terminal residue" evidence="1">
    <location>
        <position position="197"/>
    </location>
</feature>
<evidence type="ECO:0000313" key="2">
    <source>
        <dbReference type="Proteomes" id="UP000007060"/>
    </source>
</evidence>
<reference evidence="1 2" key="1">
    <citation type="journal article" date="2007" name="Proc. Natl. Acad. Sci. U.S.A.">
        <title>Genome sequencing and comparative analysis of Saccharomyces cerevisiae strain YJM789.</title>
        <authorList>
            <person name="Wei W."/>
            <person name="McCusker J.H."/>
            <person name="Hyman R.W."/>
            <person name="Jones T."/>
            <person name="Ning Y."/>
            <person name="Cao Z."/>
            <person name="Gu Z."/>
            <person name="Bruno D."/>
            <person name="Miranda M."/>
            <person name="Nguyen M."/>
            <person name="Wilhelmy J."/>
            <person name="Komp C."/>
            <person name="Tamse R."/>
            <person name="Wang X."/>
            <person name="Jia P."/>
            <person name="Luedi P."/>
            <person name="Oefner P.J."/>
            <person name="David L."/>
            <person name="Dietrich F.S."/>
            <person name="Li Y."/>
            <person name="Davis R.W."/>
            <person name="Steinmetz L.M."/>
        </authorList>
    </citation>
    <scope>NUCLEOTIDE SEQUENCE [LARGE SCALE GENOMIC DNA]</scope>
    <source>
        <strain evidence="1 2">YJM789</strain>
    </source>
</reference>
<accession>A7A0A4</accession>
<dbReference type="Proteomes" id="UP000007060">
    <property type="component" value="Unassembled WGS sequence"/>
</dbReference>
<dbReference type="EMBL" id="AAFW02000160">
    <property type="protein sequence ID" value="EDN59699.1"/>
    <property type="molecule type" value="Genomic_DNA"/>
</dbReference>
<sequence length="197" mass="21901">MPCYTLSPRTPLSPSLRILFLRLTPEPYPRQTIYHASDVIFADFLRLLSAQMASDDTLHAALRSFLTPLTIRLRAGPAAACPAHPRRLWTLVLLSYVLSTCLALASHFRLRTAGHEACADPGCWCASRNRLTATLHLPGASSYGHCTTLGNKDGFLFFFTLYPVHPPSSRRPYTSAHSFHPPPRAQTSLTRFPCNLI</sequence>
<organism evidence="1 2">
    <name type="scientific">Saccharomyces cerevisiae (strain YJM789)</name>
    <name type="common">Baker's yeast</name>
    <dbReference type="NCBI Taxonomy" id="307796"/>
    <lineage>
        <taxon>Eukaryota</taxon>
        <taxon>Fungi</taxon>
        <taxon>Dikarya</taxon>
        <taxon>Ascomycota</taxon>
        <taxon>Saccharomycotina</taxon>
        <taxon>Saccharomycetes</taxon>
        <taxon>Saccharomycetales</taxon>
        <taxon>Saccharomycetaceae</taxon>
        <taxon>Saccharomyces</taxon>
    </lineage>
</organism>
<dbReference type="HOGENOM" id="CLU_1385139_0_0_1"/>
<dbReference type="AlphaFoldDB" id="A7A0A4"/>
<gene>
    <name evidence="1" type="ORF">SCY_0015</name>
</gene>
<comment type="caution">
    <text evidence="1">The sequence shown here is derived from an EMBL/GenBank/DDBJ whole genome shotgun (WGS) entry which is preliminary data.</text>
</comment>
<name>A7A0A4_YEAS7</name>
<evidence type="ECO:0000313" key="1">
    <source>
        <dbReference type="EMBL" id="EDN59699.1"/>
    </source>
</evidence>
<proteinExistence type="predicted"/>